<dbReference type="RefSeq" id="WP_213125642.1">
    <property type="nucleotide sequence ID" value="NZ_JAGYPG010000002.1"/>
</dbReference>
<dbReference type="GO" id="GO:0008168">
    <property type="term" value="F:methyltransferase activity"/>
    <property type="evidence" value="ECO:0007669"/>
    <property type="project" value="UniProtKB-KW"/>
</dbReference>
<dbReference type="InterPro" id="IPR041698">
    <property type="entry name" value="Methyltransf_25"/>
</dbReference>
<dbReference type="CDD" id="cd02440">
    <property type="entry name" value="AdoMet_MTases"/>
    <property type="match status" value="1"/>
</dbReference>
<dbReference type="InterPro" id="IPR029063">
    <property type="entry name" value="SAM-dependent_MTases_sf"/>
</dbReference>
<dbReference type="Pfam" id="PF13649">
    <property type="entry name" value="Methyltransf_25"/>
    <property type="match status" value="1"/>
</dbReference>
<evidence type="ECO:0000313" key="4">
    <source>
        <dbReference type="Proteomes" id="UP000681414"/>
    </source>
</evidence>
<dbReference type="Gene3D" id="3.40.50.150">
    <property type="entry name" value="Vaccinia Virus protein VP39"/>
    <property type="match status" value="1"/>
</dbReference>
<sequence length="253" mass="30141">MKVTDYSKIADKYDQNPFRIKEVQFDHDIKEYIEKTAKPSFHILDLACGTGNYLKKQVKAFKDERIYWHGLDASEEMLKKAKGKVNEVSFTHGFAEEMPYKSGTFDFISNNYAFHHFTKKDQALDEIHRILVKNGIYKLHNIAIQDMPQWWVYHYFPSAYEEDRKRYWDKNLIFKELLKREFEVNLKIAYRMEEVKVADYLVYAENRDISVLTLISDEEYRVGLEKMKADVKNNPNIKIVNEFAEMFCIAKKV</sequence>
<comment type="caution">
    <text evidence="3">The sequence shown here is derived from an EMBL/GenBank/DDBJ whole genome shotgun (WGS) entry which is preliminary data.</text>
</comment>
<dbReference type="EMBL" id="JAGYPG010000002">
    <property type="protein sequence ID" value="MBS4196515.1"/>
    <property type="molecule type" value="Genomic_DNA"/>
</dbReference>
<keyword evidence="4" id="KW-1185">Reference proteome</keyword>
<reference evidence="3 4" key="1">
    <citation type="submission" date="2021-05" db="EMBL/GenBank/DDBJ databases">
        <title>Novel Bacillus species.</title>
        <authorList>
            <person name="Liu G."/>
        </authorList>
    </citation>
    <scope>NUCLEOTIDE SEQUENCE [LARGE SCALE GENOMIC DNA]</scope>
    <source>
        <strain evidence="4">FJAT-49780</strain>
    </source>
</reference>
<keyword evidence="1" id="KW-0808">Transferase</keyword>
<name>A0A942TEP1_9BACI</name>
<organism evidence="3 4">
    <name type="scientific">Lederbergia citri</name>
    <dbReference type="NCBI Taxonomy" id="2833580"/>
    <lineage>
        <taxon>Bacteria</taxon>
        <taxon>Bacillati</taxon>
        <taxon>Bacillota</taxon>
        <taxon>Bacilli</taxon>
        <taxon>Bacillales</taxon>
        <taxon>Bacillaceae</taxon>
        <taxon>Lederbergia</taxon>
    </lineage>
</organism>
<dbReference type="SUPFAM" id="SSF53335">
    <property type="entry name" value="S-adenosyl-L-methionine-dependent methyltransferases"/>
    <property type="match status" value="1"/>
</dbReference>
<evidence type="ECO:0000259" key="2">
    <source>
        <dbReference type="Pfam" id="PF13649"/>
    </source>
</evidence>
<gene>
    <name evidence="3" type="ORF">KHA97_15730</name>
</gene>
<feature type="domain" description="Methyltransferase" evidence="2">
    <location>
        <begin position="43"/>
        <end position="135"/>
    </location>
</feature>
<accession>A0A942TEP1</accession>
<dbReference type="Proteomes" id="UP000681414">
    <property type="component" value="Unassembled WGS sequence"/>
</dbReference>
<protein>
    <submittedName>
        <fullName evidence="3">Class I SAM-dependent methyltransferase</fullName>
    </submittedName>
</protein>
<evidence type="ECO:0000313" key="3">
    <source>
        <dbReference type="EMBL" id="MBS4196515.1"/>
    </source>
</evidence>
<keyword evidence="3" id="KW-0489">Methyltransferase</keyword>
<dbReference type="AlphaFoldDB" id="A0A942TEP1"/>
<proteinExistence type="predicted"/>
<dbReference type="PANTHER" id="PTHR43861">
    <property type="entry name" value="TRANS-ACONITATE 2-METHYLTRANSFERASE-RELATED"/>
    <property type="match status" value="1"/>
</dbReference>
<dbReference type="GO" id="GO:0032259">
    <property type="term" value="P:methylation"/>
    <property type="evidence" value="ECO:0007669"/>
    <property type="project" value="UniProtKB-KW"/>
</dbReference>
<evidence type="ECO:0000256" key="1">
    <source>
        <dbReference type="ARBA" id="ARBA00022679"/>
    </source>
</evidence>